<organism evidence="2 3">
    <name type="scientific">Pseudoroseomonas cervicalis ATCC 49957</name>
    <dbReference type="NCBI Taxonomy" id="525371"/>
    <lineage>
        <taxon>Bacteria</taxon>
        <taxon>Pseudomonadati</taxon>
        <taxon>Pseudomonadota</taxon>
        <taxon>Alphaproteobacteria</taxon>
        <taxon>Acetobacterales</taxon>
        <taxon>Roseomonadaceae</taxon>
        <taxon>Roseomonas</taxon>
    </lineage>
</organism>
<dbReference type="RefSeq" id="WP_007004012.1">
    <property type="nucleotide sequence ID" value="NZ_GG770778.1"/>
</dbReference>
<sequence>MLGPLRIIMLAALLLPLLATAPATAQEARGLLPQGVTLRAAIGGAVPYARKESYLVATLGGEKSGKIAFAGSLPLSSLSRPVFETRPLYVLGGGVALGRVGAGHLSLDGQIAAAAERPQDEPRPLLGLARLRLVF</sequence>
<dbReference type="HOGENOM" id="CLU_1884203_0_0_5"/>
<comment type="caution">
    <text evidence="2">The sequence shown here is derived from an EMBL/GenBank/DDBJ whole genome shotgun (WGS) entry which is preliminary data.</text>
</comment>
<dbReference type="Proteomes" id="UP000005324">
    <property type="component" value="Unassembled WGS sequence"/>
</dbReference>
<keyword evidence="1" id="KW-0732">Signal</keyword>
<keyword evidence="3" id="KW-1185">Reference proteome</keyword>
<feature type="signal peptide" evidence="1">
    <location>
        <begin position="1"/>
        <end position="25"/>
    </location>
</feature>
<gene>
    <name evidence="2" type="ORF">HMPREF0731_0953</name>
</gene>
<dbReference type="OrthoDB" id="7283718at2"/>
<feature type="chain" id="PRO_5003075962" evidence="1">
    <location>
        <begin position="26"/>
        <end position="135"/>
    </location>
</feature>
<reference evidence="2 3" key="1">
    <citation type="submission" date="2010-04" db="EMBL/GenBank/DDBJ databases">
        <authorList>
            <person name="Qin X."/>
            <person name="Bachman B."/>
            <person name="Battles P."/>
            <person name="Bell A."/>
            <person name="Bess C."/>
            <person name="Bickham C."/>
            <person name="Chaboub L."/>
            <person name="Chen D."/>
            <person name="Coyle M."/>
            <person name="Deiros D.R."/>
            <person name="Dinh H."/>
            <person name="Forbes L."/>
            <person name="Fowler G."/>
            <person name="Francisco L."/>
            <person name="Fu Q."/>
            <person name="Gubbala S."/>
            <person name="Hale W."/>
            <person name="Han Y."/>
            <person name="Hemphill L."/>
            <person name="Highlander S.K."/>
            <person name="Hirani K."/>
            <person name="Hogues M."/>
            <person name="Jackson L."/>
            <person name="Jakkamsetti A."/>
            <person name="Javaid M."/>
            <person name="Jiang H."/>
            <person name="Korchina V."/>
            <person name="Kovar C."/>
            <person name="Lara F."/>
            <person name="Lee S."/>
            <person name="Mata R."/>
            <person name="Mathew T."/>
            <person name="Moen C."/>
            <person name="Morales K."/>
            <person name="Munidasa M."/>
            <person name="Nazareth L."/>
            <person name="Ngo R."/>
            <person name="Nguyen L."/>
            <person name="Okwuonu G."/>
            <person name="Ongeri F."/>
            <person name="Patil S."/>
            <person name="Petrosino J."/>
            <person name="Pham C."/>
            <person name="Pham P."/>
            <person name="Pu L.-L."/>
            <person name="Puazo M."/>
            <person name="Raj R."/>
            <person name="Reid J."/>
            <person name="Rouhana J."/>
            <person name="Saada N."/>
            <person name="Shang Y."/>
            <person name="Simmons D."/>
            <person name="Thornton R."/>
            <person name="Warren J."/>
            <person name="Weissenberger G."/>
            <person name="Zhang J."/>
            <person name="Zhang L."/>
            <person name="Zhou C."/>
            <person name="Zhu D."/>
            <person name="Muzny D."/>
            <person name="Worley K."/>
            <person name="Gibbs R."/>
        </authorList>
    </citation>
    <scope>NUCLEOTIDE SEQUENCE [LARGE SCALE GENOMIC DNA]</scope>
    <source>
        <strain evidence="2 3">ATCC 49957</strain>
    </source>
</reference>
<accession>D5RIP3</accession>
<name>D5RIP3_9PROT</name>
<dbReference type="AlphaFoldDB" id="D5RIP3"/>
<evidence type="ECO:0000313" key="2">
    <source>
        <dbReference type="EMBL" id="EFH12824.1"/>
    </source>
</evidence>
<evidence type="ECO:0000313" key="3">
    <source>
        <dbReference type="Proteomes" id="UP000005324"/>
    </source>
</evidence>
<dbReference type="EMBL" id="ADVL01000160">
    <property type="protein sequence ID" value="EFH12824.1"/>
    <property type="molecule type" value="Genomic_DNA"/>
</dbReference>
<evidence type="ECO:0000256" key="1">
    <source>
        <dbReference type="SAM" id="SignalP"/>
    </source>
</evidence>
<protein>
    <submittedName>
        <fullName evidence="2">Uncharacterized protein</fullName>
    </submittedName>
</protein>
<proteinExistence type="predicted"/>